<name>A0A804RCZ9_MAIZE</name>
<dbReference type="Gramene" id="Zm00001eb399380_T001">
    <property type="protein sequence ID" value="Zm00001eb399380_P001"/>
    <property type="gene ID" value="Zm00001eb399380"/>
</dbReference>
<dbReference type="AlphaFoldDB" id="A0A804RCZ9"/>
<evidence type="ECO:0000256" key="1">
    <source>
        <dbReference type="SAM" id="MobiDB-lite"/>
    </source>
</evidence>
<sequence length="61" mass="6438">MRPPRVAPWDLAVRGAFAALRVGASSGLRGGQGGRGERFDASGARRRRGRERGTMGRGVSS</sequence>
<evidence type="ECO:0000313" key="3">
    <source>
        <dbReference type="Proteomes" id="UP000007305"/>
    </source>
</evidence>
<keyword evidence="3" id="KW-1185">Reference proteome</keyword>
<dbReference type="InParanoid" id="A0A804RCZ9"/>
<proteinExistence type="predicted"/>
<organism evidence="2 3">
    <name type="scientific">Zea mays</name>
    <name type="common">Maize</name>
    <dbReference type="NCBI Taxonomy" id="4577"/>
    <lineage>
        <taxon>Eukaryota</taxon>
        <taxon>Viridiplantae</taxon>
        <taxon>Streptophyta</taxon>
        <taxon>Embryophyta</taxon>
        <taxon>Tracheophyta</taxon>
        <taxon>Spermatophyta</taxon>
        <taxon>Magnoliopsida</taxon>
        <taxon>Liliopsida</taxon>
        <taxon>Poales</taxon>
        <taxon>Poaceae</taxon>
        <taxon>PACMAD clade</taxon>
        <taxon>Panicoideae</taxon>
        <taxon>Andropogonodae</taxon>
        <taxon>Andropogoneae</taxon>
        <taxon>Tripsacinae</taxon>
        <taxon>Zea</taxon>
    </lineage>
</organism>
<reference evidence="2" key="2">
    <citation type="submission" date="2019-07" db="EMBL/GenBank/DDBJ databases">
        <authorList>
            <person name="Seetharam A."/>
            <person name="Woodhouse M."/>
            <person name="Cannon E."/>
        </authorList>
    </citation>
    <scope>NUCLEOTIDE SEQUENCE [LARGE SCALE GENOMIC DNA]</scope>
    <source>
        <strain evidence="2">cv. B73</strain>
    </source>
</reference>
<dbReference type="Proteomes" id="UP000007305">
    <property type="component" value="Chromosome 9"/>
</dbReference>
<evidence type="ECO:0000313" key="2">
    <source>
        <dbReference type="EnsemblPlants" id="Zm00001eb399380_P001"/>
    </source>
</evidence>
<protein>
    <submittedName>
        <fullName evidence="2">Uncharacterized protein</fullName>
    </submittedName>
</protein>
<reference evidence="2" key="3">
    <citation type="submission" date="2021-05" db="UniProtKB">
        <authorList>
            <consortium name="EnsemblPlants"/>
        </authorList>
    </citation>
    <scope>IDENTIFICATION</scope>
    <source>
        <strain evidence="2">cv. B73</strain>
    </source>
</reference>
<reference evidence="3" key="1">
    <citation type="journal article" date="2009" name="Science">
        <title>The B73 maize genome: complexity, diversity, and dynamics.</title>
        <authorList>
            <person name="Schnable P.S."/>
            <person name="Ware D."/>
            <person name="Fulton R.S."/>
            <person name="Stein J.C."/>
            <person name="Wei F."/>
            <person name="Pasternak S."/>
            <person name="Liang C."/>
            <person name="Zhang J."/>
            <person name="Fulton L."/>
            <person name="Graves T.A."/>
            <person name="Minx P."/>
            <person name="Reily A.D."/>
            <person name="Courtney L."/>
            <person name="Kruchowski S.S."/>
            <person name="Tomlinson C."/>
            <person name="Strong C."/>
            <person name="Delehaunty K."/>
            <person name="Fronick C."/>
            <person name="Courtney B."/>
            <person name="Rock S.M."/>
            <person name="Belter E."/>
            <person name="Du F."/>
            <person name="Kim K."/>
            <person name="Abbott R.M."/>
            <person name="Cotton M."/>
            <person name="Levy A."/>
            <person name="Marchetto P."/>
            <person name="Ochoa K."/>
            <person name="Jackson S.M."/>
            <person name="Gillam B."/>
            <person name="Chen W."/>
            <person name="Yan L."/>
            <person name="Higginbotham J."/>
            <person name="Cardenas M."/>
            <person name="Waligorski J."/>
            <person name="Applebaum E."/>
            <person name="Phelps L."/>
            <person name="Falcone J."/>
            <person name="Kanchi K."/>
            <person name="Thane T."/>
            <person name="Scimone A."/>
            <person name="Thane N."/>
            <person name="Henke J."/>
            <person name="Wang T."/>
            <person name="Ruppert J."/>
            <person name="Shah N."/>
            <person name="Rotter K."/>
            <person name="Hodges J."/>
            <person name="Ingenthron E."/>
            <person name="Cordes M."/>
            <person name="Kohlberg S."/>
            <person name="Sgro J."/>
            <person name="Delgado B."/>
            <person name="Mead K."/>
            <person name="Chinwalla A."/>
            <person name="Leonard S."/>
            <person name="Crouse K."/>
            <person name="Collura K."/>
            <person name="Kudrna D."/>
            <person name="Currie J."/>
            <person name="He R."/>
            <person name="Angelova A."/>
            <person name="Rajasekar S."/>
            <person name="Mueller T."/>
            <person name="Lomeli R."/>
            <person name="Scara G."/>
            <person name="Ko A."/>
            <person name="Delaney K."/>
            <person name="Wissotski M."/>
            <person name="Lopez G."/>
            <person name="Campos D."/>
            <person name="Braidotti M."/>
            <person name="Ashley E."/>
            <person name="Golser W."/>
            <person name="Kim H."/>
            <person name="Lee S."/>
            <person name="Lin J."/>
            <person name="Dujmic Z."/>
            <person name="Kim W."/>
            <person name="Talag J."/>
            <person name="Zuccolo A."/>
            <person name="Fan C."/>
            <person name="Sebastian A."/>
            <person name="Kramer M."/>
            <person name="Spiegel L."/>
            <person name="Nascimento L."/>
            <person name="Zutavern T."/>
            <person name="Miller B."/>
            <person name="Ambroise C."/>
            <person name="Muller S."/>
            <person name="Spooner W."/>
            <person name="Narechania A."/>
            <person name="Ren L."/>
            <person name="Wei S."/>
            <person name="Kumari S."/>
            <person name="Faga B."/>
            <person name="Levy M.J."/>
            <person name="McMahan L."/>
            <person name="Van Buren P."/>
            <person name="Vaughn M.W."/>
            <person name="Ying K."/>
            <person name="Yeh C.-T."/>
            <person name="Emrich S.J."/>
            <person name="Jia Y."/>
            <person name="Kalyanaraman A."/>
            <person name="Hsia A.-P."/>
            <person name="Barbazuk W.B."/>
            <person name="Baucom R.S."/>
            <person name="Brutnell T.P."/>
            <person name="Carpita N.C."/>
            <person name="Chaparro C."/>
            <person name="Chia J.-M."/>
            <person name="Deragon J.-M."/>
            <person name="Estill J.C."/>
            <person name="Fu Y."/>
            <person name="Jeddeloh J.A."/>
            <person name="Han Y."/>
            <person name="Lee H."/>
            <person name="Li P."/>
            <person name="Lisch D.R."/>
            <person name="Liu S."/>
            <person name="Liu Z."/>
            <person name="Nagel D.H."/>
            <person name="McCann M.C."/>
            <person name="SanMiguel P."/>
            <person name="Myers A.M."/>
            <person name="Nettleton D."/>
            <person name="Nguyen J."/>
            <person name="Penning B.W."/>
            <person name="Ponnala L."/>
            <person name="Schneider K.L."/>
            <person name="Schwartz D.C."/>
            <person name="Sharma A."/>
            <person name="Soderlund C."/>
            <person name="Springer N.M."/>
            <person name="Sun Q."/>
            <person name="Wang H."/>
            <person name="Waterman M."/>
            <person name="Westerman R."/>
            <person name="Wolfgruber T.K."/>
            <person name="Yang L."/>
            <person name="Yu Y."/>
            <person name="Zhang L."/>
            <person name="Zhou S."/>
            <person name="Zhu Q."/>
            <person name="Bennetzen J.L."/>
            <person name="Dawe R.K."/>
            <person name="Jiang J."/>
            <person name="Jiang N."/>
            <person name="Presting G.G."/>
            <person name="Wessler S.R."/>
            <person name="Aluru S."/>
            <person name="Martienssen R.A."/>
            <person name="Clifton S.W."/>
            <person name="McCombie W.R."/>
            <person name="Wing R.A."/>
            <person name="Wilson R.K."/>
        </authorList>
    </citation>
    <scope>NUCLEOTIDE SEQUENCE [LARGE SCALE GENOMIC DNA]</scope>
    <source>
        <strain evidence="3">cv. B73</strain>
    </source>
</reference>
<dbReference type="EnsemblPlants" id="Zm00001eb399380_T001">
    <property type="protein sequence ID" value="Zm00001eb399380_P001"/>
    <property type="gene ID" value="Zm00001eb399380"/>
</dbReference>
<feature type="region of interest" description="Disordered" evidence="1">
    <location>
        <begin position="24"/>
        <end position="61"/>
    </location>
</feature>
<accession>A0A804RCZ9</accession>